<dbReference type="AlphaFoldDB" id="A0A2C5ZSC4"/>
<dbReference type="OrthoDB" id="77878at2759"/>
<protein>
    <recommendedName>
        <fullName evidence="3">AB hydrolase-1 domain-containing protein</fullName>
    </recommendedName>
</protein>
<organism evidence="1 2">
    <name type="scientific">Ophiocordyceps australis</name>
    <dbReference type="NCBI Taxonomy" id="1399860"/>
    <lineage>
        <taxon>Eukaryota</taxon>
        <taxon>Fungi</taxon>
        <taxon>Dikarya</taxon>
        <taxon>Ascomycota</taxon>
        <taxon>Pezizomycotina</taxon>
        <taxon>Sordariomycetes</taxon>
        <taxon>Hypocreomycetidae</taxon>
        <taxon>Hypocreales</taxon>
        <taxon>Ophiocordycipitaceae</taxon>
        <taxon>Ophiocordyceps</taxon>
    </lineage>
</organism>
<proteinExistence type="predicted"/>
<dbReference type="Pfam" id="PF05705">
    <property type="entry name" value="DUF829"/>
    <property type="match status" value="1"/>
</dbReference>
<keyword evidence="2" id="KW-1185">Reference proteome</keyword>
<evidence type="ECO:0008006" key="3">
    <source>
        <dbReference type="Google" id="ProtNLM"/>
    </source>
</evidence>
<accession>A0A2C5ZSC4</accession>
<sequence length="280" mass="31700">MPGFRALSDQVFVREAERTAVARKSTDAETVIIYGWGDAWPQHILKYAEGYRELFPAAKQVMVLTSTANAIRWRMRRCSDKMQAIVDTVFAEASPSQRVLVHVMSGVGAVLFAATLQAHMWTKATLLPHQLVVFDSSPVKTDIVYKTFRISRAIAISKYKPSTTWYHVLQNYYTVATLLHVIAERGLGAENIWDSGTRILNDPNLADSQARRLYLYSKQDTVILRRDVEQQIVEAASRGCKTDRVLFDGSDHVSHARLFPKQYWAAVLRAWQQTGQGARL</sequence>
<dbReference type="Proteomes" id="UP000224854">
    <property type="component" value="Unassembled WGS sequence"/>
</dbReference>
<dbReference type="InterPro" id="IPR008547">
    <property type="entry name" value="DUF829_TMEM53"/>
</dbReference>
<evidence type="ECO:0000313" key="2">
    <source>
        <dbReference type="Proteomes" id="UP000224854"/>
    </source>
</evidence>
<gene>
    <name evidence="1" type="ORF">CDD82_6308</name>
</gene>
<reference evidence="1 2" key="1">
    <citation type="submission" date="2017-06" db="EMBL/GenBank/DDBJ databases">
        <title>Ant-infecting Ophiocordyceps genomes reveal a high diversity of potential behavioral manipulation genes and a possible major role for enterotoxins.</title>
        <authorList>
            <person name="De Bekker C."/>
            <person name="Evans H.C."/>
            <person name="Brachmann A."/>
            <person name="Hughes D.P."/>
        </authorList>
    </citation>
    <scope>NUCLEOTIDE SEQUENCE [LARGE SCALE GENOMIC DNA]</scope>
    <source>
        <strain evidence="1 2">1348a</strain>
    </source>
</reference>
<evidence type="ECO:0000313" key="1">
    <source>
        <dbReference type="EMBL" id="PHH82334.1"/>
    </source>
</evidence>
<name>A0A2C5ZSC4_9HYPO</name>
<dbReference type="PANTHER" id="PTHR12265">
    <property type="entry name" value="TRANSMEMBRANE PROTEIN 53"/>
    <property type="match status" value="1"/>
</dbReference>
<comment type="caution">
    <text evidence="1">The sequence shown here is derived from an EMBL/GenBank/DDBJ whole genome shotgun (WGS) entry which is preliminary data.</text>
</comment>
<dbReference type="EMBL" id="NJEU01000064">
    <property type="protein sequence ID" value="PHH82334.1"/>
    <property type="molecule type" value="Genomic_DNA"/>
</dbReference>
<dbReference type="PANTHER" id="PTHR12265:SF14">
    <property type="entry name" value="INDOLE-DITERPENE BIOSYNTHESIS PROTEIN PAXU"/>
    <property type="match status" value="1"/>
</dbReference>